<organism evidence="2 3">
    <name type="scientific">Streptomyces oceani</name>
    <dbReference type="NCBI Taxonomy" id="1075402"/>
    <lineage>
        <taxon>Bacteria</taxon>
        <taxon>Bacillati</taxon>
        <taxon>Actinomycetota</taxon>
        <taxon>Actinomycetes</taxon>
        <taxon>Kitasatosporales</taxon>
        <taxon>Streptomycetaceae</taxon>
        <taxon>Streptomyces</taxon>
    </lineage>
</organism>
<dbReference type="InterPro" id="IPR029063">
    <property type="entry name" value="SAM-dependent_MTases_sf"/>
</dbReference>
<keyword evidence="3" id="KW-1185">Reference proteome</keyword>
<evidence type="ECO:0000259" key="1">
    <source>
        <dbReference type="Pfam" id="PF08241"/>
    </source>
</evidence>
<name>A0A1E7JY79_9ACTN</name>
<dbReference type="Pfam" id="PF08241">
    <property type="entry name" value="Methyltransf_11"/>
    <property type="match status" value="1"/>
</dbReference>
<accession>A0A1E7JY79</accession>
<dbReference type="GO" id="GO:0008757">
    <property type="term" value="F:S-adenosylmethionine-dependent methyltransferase activity"/>
    <property type="evidence" value="ECO:0007669"/>
    <property type="project" value="InterPro"/>
</dbReference>
<dbReference type="PANTHER" id="PTHR45036">
    <property type="entry name" value="METHYLTRANSFERASE LIKE 7B"/>
    <property type="match status" value="1"/>
</dbReference>
<protein>
    <submittedName>
        <fullName evidence="2">Methyltransferase type 11</fullName>
    </submittedName>
</protein>
<dbReference type="PATRIC" id="fig|1075402.3.peg.1326"/>
<dbReference type="CDD" id="cd02440">
    <property type="entry name" value="AdoMet_MTases"/>
    <property type="match status" value="1"/>
</dbReference>
<dbReference type="Proteomes" id="UP000176101">
    <property type="component" value="Unassembled WGS sequence"/>
</dbReference>
<feature type="domain" description="Methyltransferase type 11" evidence="1">
    <location>
        <begin position="47"/>
        <end position="142"/>
    </location>
</feature>
<dbReference type="AlphaFoldDB" id="A0A1E7JY79"/>
<comment type="caution">
    <text evidence="2">The sequence shown here is derived from an EMBL/GenBank/DDBJ whole genome shotgun (WGS) entry which is preliminary data.</text>
</comment>
<dbReference type="SUPFAM" id="SSF53335">
    <property type="entry name" value="S-adenosyl-L-methionine-dependent methyltransferases"/>
    <property type="match status" value="1"/>
</dbReference>
<evidence type="ECO:0000313" key="3">
    <source>
        <dbReference type="Proteomes" id="UP000176101"/>
    </source>
</evidence>
<dbReference type="InterPro" id="IPR013216">
    <property type="entry name" value="Methyltransf_11"/>
</dbReference>
<dbReference type="STRING" id="1075402.AN216_19415"/>
<sequence>MAAATTKTRVRHPVFARIYPRVNRFAEAHGATEHRRELLADATGCVVEVGAGGGATFRHYPPQVSRVIAVEPEPRLRRLARLVSAEAPVPVEVRAGQAEELPLADGSADGVVVSLVLCSLADVPRALAEARRVLRPGGSLYFYEHVRSTHARLARKQRLLDRVWPLFAGGCRLTRDSEQAVIDAGFSIQRVRRFDFVINGRTTPSSPCVIGVGRKP</sequence>
<keyword evidence="2" id="KW-0489">Methyltransferase</keyword>
<proteinExistence type="predicted"/>
<dbReference type="OrthoDB" id="65624at2"/>
<dbReference type="RefSeq" id="WP_070197962.1">
    <property type="nucleotide sequence ID" value="NZ_LJGU01000136.1"/>
</dbReference>
<dbReference type="EMBL" id="LJGU01000136">
    <property type="protein sequence ID" value="OEU96630.1"/>
    <property type="molecule type" value="Genomic_DNA"/>
</dbReference>
<evidence type="ECO:0000313" key="2">
    <source>
        <dbReference type="EMBL" id="OEU96630.1"/>
    </source>
</evidence>
<reference evidence="2 3" key="1">
    <citation type="journal article" date="2016" name="Front. Microbiol.">
        <title>Comparative Genomics Analysis of Streptomyces Species Reveals Their Adaptation to the Marine Environment and Their Diversity at the Genomic Level.</title>
        <authorList>
            <person name="Tian X."/>
            <person name="Zhang Z."/>
            <person name="Yang T."/>
            <person name="Chen M."/>
            <person name="Li J."/>
            <person name="Chen F."/>
            <person name="Yang J."/>
            <person name="Li W."/>
            <person name="Zhang B."/>
            <person name="Zhang Z."/>
            <person name="Wu J."/>
            <person name="Zhang C."/>
            <person name="Long L."/>
            <person name="Xiao J."/>
        </authorList>
    </citation>
    <scope>NUCLEOTIDE SEQUENCE [LARGE SCALE GENOMIC DNA]</scope>
    <source>
        <strain evidence="2 3">SCSIO 02100</strain>
    </source>
</reference>
<dbReference type="InterPro" id="IPR052356">
    <property type="entry name" value="Thiol_S-MT"/>
</dbReference>
<keyword evidence="2" id="KW-0808">Transferase</keyword>
<gene>
    <name evidence="2" type="ORF">AN216_19415</name>
</gene>
<dbReference type="Gene3D" id="3.40.50.150">
    <property type="entry name" value="Vaccinia Virus protein VP39"/>
    <property type="match status" value="1"/>
</dbReference>
<dbReference type="GO" id="GO:0032259">
    <property type="term" value="P:methylation"/>
    <property type="evidence" value="ECO:0007669"/>
    <property type="project" value="UniProtKB-KW"/>
</dbReference>
<dbReference type="PANTHER" id="PTHR45036:SF1">
    <property type="entry name" value="METHYLTRANSFERASE LIKE 7A"/>
    <property type="match status" value="1"/>
</dbReference>